<dbReference type="EMBL" id="KV454434">
    <property type="protein sequence ID" value="ODQ78900.1"/>
    <property type="molecule type" value="Genomic_DNA"/>
</dbReference>
<dbReference type="AlphaFoldDB" id="A0A1E3QMN4"/>
<protein>
    <recommendedName>
        <fullName evidence="5">DUF1446 domain-containing protein</fullName>
    </recommendedName>
</protein>
<dbReference type="RefSeq" id="XP_018984228.1">
    <property type="nucleotide sequence ID" value="XM_019131905.1"/>
</dbReference>
<gene>
    <name evidence="3" type="ORF">BABINDRAFT_39059</name>
</gene>
<reference evidence="4" key="1">
    <citation type="submission" date="2016-05" db="EMBL/GenBank/DDBJ databases">
        <title>Comparative genomics of biotechnologically important yeasts.</title>
        <authorList>
            <consortium name="DOE Joint Genome Institute"/>
            <person name="Riley R."/>
            <person name="Haridas S."/>
            <person name="Wolfe K.H."/>
            <person name="Lopes M.R."/>
            <person name="Hittinger C.T."/>
            <person name="Goker M."/>
            <person name="Salamov A."/>
            <person name="Wisecaver J."/>
            <person name="Long T.M."/>
            <person name="Aerts A.L."/>
            <person name="Barry K."/>
            <person name="Choi C."/>
            <person name="Clum A."/>
            <person name="Coughlan A.Y."/>
            <person name="Deshpande S."/>
            <person name="Douglass A.P."/>
            <person name="Hanson S.J."/>
            <person name="Klenk H.-P."/>
            <person name="Labutti K."/>
            <person name="Lapidus A."/>
            <person name="Lindquist E."/>
            <person name="Lipzen A."/>
            <person name="Meier-Kolthoff J.P."/>
            <person name="Ohm R.A."/>
            <person name="Otillar R.P."/>
            <person name="Pangilinan J."/>
            <person name="Peng Y."/>
            <person name="Rokas A."/>
            <person name="Rosa C.A."/>
            <person name="Scheuner C."/>
            <person name="Sibirny A.A."/>
            <person name="Slot J.C."/>
            <person name="Stielow J.B."/>
            <person name="Sun H."/>
            <person name="Kurtzman C.P."/>
            <person name="Blackwell M."/>
            <person name="Grigoriev I.V."/>
            <person name="Jeffries T.W."/>
        </authorList>
    </citation>
    <scope>NUCLEOTIDE SEQUENCE [LARGE SCALE GENOMIC DNA]</scope>
    <source>
        <strain evidence="4">NRRL Y-12698</strain>
    </source>
</reference>
<dbReference type="PANTHER" id="PTHR47585:SF1">
    <property type="entry name" value="DUF1446 DOMAIN-CONTAINING PROTEIN"/>
    <property type="match status" value="1"/>
</dbReference>
<accession>A0A1E3QMN4</accession>
<dbReference type="OrthoDB" id="10265871at2759"/>
<evidence type="ECO:0000313" key="4">
    <source>
        <dbReference type="Proteomes" id="UP000094336"/>
    </source>
</evidence>
<organism evidence="3 4">
    <name type="scientific">Babjeviella inositovora NRRL Y-12698</name>
    <dbReference type="NCBI Taxonomy" id="984486"/>
    <lineage>
        <taxon>Eukaryota</taxon>
        <taxon>Fungi</taxon>
        <taxon>Dikarya</taxon>
        <taxon>Ascomycota</taxon>
        <taxon>Saccharomycotina</taxon>
        <taxon>Pichiomycetes</taxon>
        <taxon>Serinales incertae sedis</taxon>
        <taxon>Babjeviella</taxon>
    </lineage>
</organism>
<evidence type="ECO:0008006" key="5">
    <source>
        <dbReference type="Google" id="ProtNLM"/>
    </source>
</evidence>
<keyword evidence="4" id="KW-1185">Reference proteome</keyword>
<proteinExistence type="predicted"/>
<dbReference type="Pfam" id="PF07287">
    <property type="entry name" value="AtuA"/>
    <property type="match status" value="1"/>
</dbReference>
<feature type="domain" description="AtuA-like ferredoxin-fold" evidence="2">
    <location>
        <begin position="506"/>
        <end position="602"/>
    </location>
</feature>
<sequence length="621" mass="68918">MTRRPIIIANCAGALTDEGFHMYRQATEGPVDAITGDWLAELNIATNAKAYKAGAHQGWEKNCEEALLMCLEVIQEKRIKVVFDGGAQNPKGLAELVNAEAVKKGLDLKISYVYGDDLYANAETYLQPEYELKHLDSNNDKIKISAETSAFFANPNREIVSCNAYLGGRSIVAGLNAGADVIICGRVADASPIIALAAWWHGWKDTDYDRLAGALLAGHLIECSGYTTGANFCDFDRYPMDKLIDIGYPIAEIASDGTFIITKHESLNGFVNVDTCRSQLLYELQGEMYLNSDVTADVSKVIMKQKAKNRVEVSGIRGFPPPPTTKLALFYVGGYQAEFMVCGTGTNMDAKFELQERQVRRAMEDFGIQDKFDVVEFQRLAHADENPDLQNHGTSFLRIFVQAREYASVIAFGRACRRYGMQHFHGASFSFINPFEPREFVVYYPGLIEQLRLDEGCIILGSDNSAAVDVKGGHVPRAEALGVRKSYETAKPVDLSMFGATVRATLDTFVLGRSGDKGANVNLGLYVHQDDEYEWLKSFATGKNLQYLIGEDWKDTYFIERVEMPNILAVHFVVYGILGRGVSSSTRLDSLGKAFADYIRSKVVAVPEVFVKRYEGVKYDN</sequence>
<dbReference type="Pfam" id="PF23544">
    <property type="entry name" value="AtuA_ferredoxin"/>
    <property type="match status" value="1"/>
</dbReference>
<dbReference type="STRING" id="984486.A0A1E3QMN4"/>
<feature type="domain" description="Acyclic terpene utilisation N-terminal" evidence="1">
    <location>
        <begin position="6"/>
        <end position="454"/>
    </location>
</feature>
<name>A0A1E3QMN4_9ASCO</name>
<dbReference type="PANTHER" id="PTHR47585">
    <property type="match status" value="1"/>
</dbReference>
<evidence type="ECO:0000259" key="2">
    <source>
        <dbReference type="Pfam" id="PF23544"/>
    </source>
</evidence>
<evidence type="ECO:0000313" key="3">
    <source>
        <dbReference type="EMBL" id="ODQ78900.1"/>
    </source>
</evidence>
<evidence type="ECO:0000259" key="1">
    <source>
        <dbReference type="Pfam" id="PF07287"/>
    </source>
</evidence>
<dbReference type="Proteomes" id="UP000094336">
    <property type="component" value="Unassembled WGS sequence"/>
</dbReference>
<dbReference type="GeneID" id="30149758"/>
<dbReference type="InterPro" id="IPR056362">
    <property type="entry name" value="AtuA-like_ferredoxin_dom"/>
</dbReference>
<dbReference type="InterPro" id="IPR010839">
    <property type="entry name" value="AtuA_N"/>
</dbReference>